<dbReference type="AlphaFoldDB" id="A0AAD1U1U5"/>
<evidence type="ECO:0000256" key="1">
    <source>
        <dbReference type="SAM" id="MobiDB-lite"/>
    </source>
</evidence>
<name>A0AAD1U1U5_EUPCR</name>
<gene>
    <name evidence="2" type="ORF">ECRASSUSDP1_LOCUS1733</name>
</gene>
<reference evidence="2" key="1">
    <citation type="submission" date="2023-07" db="EMBL/GenBank/DDBJ databases">
        <authorList>
            <consortium name="AG Swart"/>
            <person name="Singh M."/>
            <person name="Singh A."/>
            <person name="Seah K."/>
            <person name="Emmerich C."/>
        </authorList>
    </citation>
    <scope>NUCLEOTIDE SEQUENCE</scope>
    <source>
        <strain evidence="2">DP1</strain>
    </source>
</reference>
<dbReference type="EMBL" id="CAMPGE010001631">
    <property type="protein sequence ID" value="CAI2360430.1"/>
    <property type="molecule type" value="Genomic_DNA"/>
</dbReference>
<organism evidence="2 3">
    <name type="scientific">Euplotes crassus</name>
    <dbReference type="NCBI Taxonomy" id="5936"/>
    <lineage>
        <taxon>Eukaryota</taxon>
        <taxon>Sar</taxon>
        <taxon>Alveolata</taxon>
        <taxon>Ciliophora</taxon>
        <taxon>Intramacronucleata</taxon>
        <taxon>Spirotrichea</taxon>
        <taxon>Hypotrichia</taxon>
        <taxon>Euplotida</taxon>
        <taxon>Euplotidae</taxon>
        <taxon>Moneuplotes</taxon>
    </lineage>
</organism>
<keyword evidence="3" id="KW-1185">Reference proteome</keyword>
<evidence type="ECO:0000313" key="3">
    <source>
        <dbReference type="Proteomes" id="UP001295684"/>
    </source>
</evidence>
<protein>
    <submittedName>
        <fullName evidence="2">Uncharacterized protein</fullName>
    </submittedName>
</protein>
<comment type="caution">
    <text evidence="2">The sequence shown here is derived from an EMBL/GenBank/DDBJ whole genome shotgun (WGS) entry which is preliminary data.</text>
</comment>
<sequence length="354" mass="41448">MFKHQSKHQKFLNQTNLPPHLSNCSYLLLKKMLKSLVQQWTFVHCCRADFSNSNDDKDFVQKFKKNDVKYGRLNRKFKKLLVFEKKKNKNKIEDKSSNFSRLCSISKTPAQINQKDSALKQINIQSSKTRNKVVFKPSRKTMFNVSSRKGMIKKTMKLKNSKTRANTKIKILKLGVKEKKGPKKPSTLKLKLSARENYLQANRNSLVKNRENTQRKREKPHTGNRQDLQVATIVKWLFKDYQKKQEGLEGTLTPLSSQMLIFKNKPNPIQKVEDLNKESEKLRSRSHIYKYLSGDYMKSFTTGLQYDVKVAHNQTKHEACLDFLSSKFRMLEKDFTKSRDRLGNVSIEHSHDTI</sequence>
<accession>A0AAD1U1U5</accession>
<proteinExistence type="predicted"/>
<evidence type="ECO:0000313" key="2">
    <source>
        <dbReference type="EMBL" id="CAI2360430.1"/>
    </source>
</evidence>
<feature type="region of interest" description="Disordered" evidence="1">
    <location>
        <begin position="200"/>
        <end position="225"/>
    </location>
</feature>
<dbReference type="Proteomes" id="UP001295684">
    <property type="component" value="Unassembled WGS sequence"/>
</dbReference>